<evidence type="ECO:0000313" key="2">
    <source>
        <dbReference type="EMBL" id="MDQ0366459.1"/>
    </source>
</evidence>
<dbReference type="InterPro" id="IPR010982">
    <property type="entry name" value="Lambda_DNA-bd_dom_sf"/>
</dbReference>
<dbReference type="Pfam" id="PF13560">
    <property type="entry name" value="HTH_31"/>
    <property type="match status" value="1"/>
</dbReference>
<feature type="domain" description="HTH cro/C1-type" evidence="1">
    <location>
        <begin position="18"/>
        <end position="73"/>
    </location>
</feature>
<dbReference type="SUPFAM" id="SSF47413">
    <property type="entry name" value="lambda repressor-like DNA-binding domains"/>
    <property type="match status" value="1"/>
</dbReference>
<dbReference type="CDD" id="cd00093">
    <property type="entry name" value="HTH_XRE"/>
    <property type="match status" value="1"/>
</dbReference>
<evidence type="ECO:0000313" key="3">
    <source>
        <dbReference type="Proteomes" id="UP001240236"/>
    </source>
</evidence>
<dbReference type="GO" id="GO:0003677">
    <property type="term" value="F:DNA binding"/>
    <property type="evidence" value="ECO:0007669"/>
    <property type="project" value="InterPro"/>
</dbReference>
<proteinExistence type="predicted"/>
<dbReference type="RefSeq" id="WP_307239800.1">
    <property type="nucleotide sequence ID" value="NZ_JAUSUZ010000001.1"/>
</dbReference>
<dbReference type="SMART" id="SM00530">
    <property type="entry name" value="HTH_XRE"/>
    <property type="match status" value="1"/>
</dbReference>
<dbReference type="InterPro" id="IPR043917">
    <property type="entry name" value="DUF5753"/>
</dbReference>
<keyword evidence="3" id="KW-1185">Reference proteome</keyword>
<dbReference type="PROSITE" id="PS50943">
    <property type="entry name" value="HTH_CROC1"/>
    <property type="match status" value="1"/>
</dbReference>
<organism evidence="2 3">
    <name type="scientific">Catenuloplanes indicus</name>
    <dbReference type="NCBI Taxonomy" id="137267"/>
    <lineage>
        <taxon>Bacteria</taxon>
        <taxon>Bacillati</taxon>
        <taxon>Actinomycetota</taxon>
        <taxon>Actinomycetes</taxon>
        <taxon>Micromonosporales</taxon>
        <taxon>Micromonosporaceae</taxon>
        <taxon>Catenuloplanes</taxon>
    </lineage>
</organism>
<reference evidence="2 3" key="1">
    <citation type="submission" date="2023-07" db="EMBL/GenBank/DDBJ databases">
        <title>Sequencing the genomes of 1000 actinobacteria strains.</title>
        <authorList>
            <person name="Klenk H.-P."/>
        </authorList>
    </citation>
    <scope>NUCLEOTIDE SEQUENCE [LARGE SCALE GENOMIC DNA]</scope>
    <source>
        <strain evidence="2 3">DSM 44709</strain>
    </source>
</reference>
<dbReference type="Proteomes" id="UP001240236">
    <property type="component" value="Unassembled WGS sequence"/>
</dbReference>
<gene>
    <name evidence="2" type="ORF">J2S42_003128</name>
</gene>
<dbReference type="AlphaFoldDB" id="A0AAE3VZ68"/>
<sequence length="288" mass="32263">MSTAHGPSGGRRQLRARLRAARDAAGLTQEQAAEAMDWSLSKLIRIEAGTVSISTNDLKALLQHYRVDDPGTVTELLALARLARQRGWWVQYREIFERERAYYDYVGLEAEAATLRVFQPIGMPGLLQTESYARAYISAAVPSQVEPDDVTVRVGLRLRRQEELFSRPVPPTLQVILDEANLHRHIGGTAVLREQLERLRTEGTKDHVTLQILPFTAESYGATGQFNLLSFEAGTPDVVYIESTPTVALVDQPAEVETYRQTFARLQKLALNPSESLEMINKMVTQMV</sequence>
<dbReference type="InterPro" id="IPR001387">
    <property type="entry name" value="Cro/C1-type_HTH"/>
</dbReference>
<comment type="caution">
    <text evidence="2">The sequence shown here is derived from an EMBL/GenBank/DDBJ whole genome shotgun (WGS) entry which is preliminary data.</text>
</comment>
<protein>
    <submittedName>
        <fullName evidence="2">Transcriptional regulator with XRE-family HTH domain</fullName>
    </submittedName>
</protein>
<dbReference type="Gene3D" id="1.10.260.40">
    <property type="entry name" value="lambda repressor-like DNA-binding domains"/>
    <property type="match status" value="1"/>
</dbReference>
<dbReference type="EMBL" id="JAUSUZ010000001">
    <property type="protein sequence ID" value="MDQ0366459.1"/>
    <property type="molecule type" value="Genomic_DNA"/>
</dbReference>
<dbReference type="Pfam" id="PF19054">
    <property type="entry name" value="DUF5753"/>
    <property type="match status" value="1"/>
</dbReference>
<accession>A0AAE3VZ68</accession>
<name>A0AAE3VZ68_9ACTN</name>
<evidence type="ECO:0000259" key="1">
    <source>
        <dbReference type="PROSITE" id="PS50943"/>
    </source>
</evidence>